<dbReference type="Pfam" id="PF21181">
    <property type="entry name" value="SsfX3_N"/>
    <property type="match status" value="1"/>
</dbReference>
<evidence type="ECO:0000313" key="4">
    <source>
        <dbReference type="Proteomes" id="UP000468735"/>
    </source>
</evidence>
<feature type="domain" description="SGNH hydrolase-type esterase" evidence="1">
    <location>
        <begin position="158"/>
        <end position="344"/>
    </location>
</feature>
<feature type="domain" description="SsfX3-like N-terminal" evidence="2">
    <location>
        <begin position="27"/>
        <end position="131"/>
    </location>
</feature>
<name>A0A6H9YRY8_9ACTN</name>
<dbReference type="Proteomes" id="UP000468735">
    <property type="component" value="Unassembled WGS sequence"/>
</dbReference>
<dbReference type="Pfam" id="PF14606">
    <property type="entry name" value="Lipase_GDSL_3"/>
    <property type="match status" value="1"/>
</dbReference>
<organism evidence="3 4">
    <name type="scientific">Actinomadura rudentiformis</name>
    <dbReference type="NCBI Taxonomy" id="359158"/>
    <lineage>
        <taxon>Bacteria</taxon>
        <taxon>Bacillati</taxon>
        <taxon>Actinomycetota</taxon>
        <taxon>Actinomycetes</taxon>
        <taxon>Streptosporangiales</taxon>
        <taxon>Thermomonosporaceae</taxon>
        <taxon>Actinomadura</taxon>
    </lineage>
</organism>
<sequence length="353" mass="38441">MAGHVLADGIVRIEGAVDVERRSLNVEQGEGFVRPWRLPVDDLPLHHPDLVDKAAGPCGVRLCFCTAATRIAVDVEPVPAPDCDPALMVWYDLVVDGELYTTHAGGLERESLEFEGLPDGTKDIELWLPHVPGVRIGAVHGLDGAIEPPGPDGRPRWIVYGSSITHGLEATPSCTWPAVAARLLGRHLTNLGYAGQCHLDPLVARMIAELPADHITLKLGINIHNKASLRERTFAPLVHGFLATLRDHRPDIPITVVSPIISPERETTAYTRADRPDGVFEAEGDLTLQMIRDLLAEAVALRRARGDRSLAYLDGRELLGKDDAARLPDGLHPDALGLRLMGERYAALARDQK</sequence>
<evidence type="ECO:0000259" key="1">
    <source>
        <dbReference type="Pfam" id="PF14606"/>
    </source>
</evidence>
<dbReference type="RefSeq" id="WP_151560289.1">
    <property type="nucleotide sequence ID" value="NZ_WBMT01000005.1"/>
</dbReference>
<dbReference type="AlphaFoldDB" id="A0A6H9YRY8"/>
<comment type="caution">
    <text evidence="3">The sequence shown here is derived from an EMBL/GenBank/DDBJ whole genome shotgun (WGS) entry which is preliminary data.</text>
</comment>
<reference evidence="3 4" key="1">
    <citation type="submission" date="2019-09" db="EMBL/GenBank/DDBJ databases">
        <title>Actinomadura physcomitrii sp. nov., a novel actinomycete isolated from moss [Physcomitrium sphaericum (Ludw) Fuernr].</title>
        <authorList>
            <person name="Zhuang X."/>
            <person name="Liu C."/>
        </authorList>
    </citation>
    <scope>NUCLEOTIDE SEQUENCE [LARGE SCALE GENOMIC DNA]</scope>
    <source>
        <strain evidence="3 4">HMC1</strain>
    </source>
</reference>
<dbReference type="InterPro" id="IPR048977">
    <property type="entry name" value="SsfX3-like_N"/>
</dbReference>
<gene>
    <name evidence="3" type="ORF">F8566_12120</name>
</gene>
<evidence type="ECO:0000259" key="2">
    <source>
        <dbReference type="Pfam" id="PF21181"/>
    </source>
</evidence>
<accession>A0A6H9YRY8</accession>
<dbReference type="Gene3D" id="3.40.50.1110">
    <property type="entry name" value="SGNH hydrolase"/>
    <property type="match status" value="1"/>
</dbReference>
<evidence type="ECO:0000313" key="3">
    <source>
        <dbReference type="EMBL" id="KAB2349520.1"/>
    </source>
</evidence>
<dbReference type="InterPro" id="IPR036514">
    <property type="entry name" value="SGNH_hydro_sf"/>
</dbReference>
<keyword evidence="4" id="KW-1185">Reference proteome</keyword>
<dbReference type="SUPFAM" id="SSF52266">
    <property type="entry name" value="SGNH hydrolase"/>
    <property type="match status" value="1"/>
</dbReference>
<dbReference type="InterPro" id="IPR013830">
    <property type="entry name" value="SGNH_hydro"/>
</dbReference>
<proteinExistence type="predicted"/>
<dbReference type="EMBL" id="WBMT01000005">
    <property type="protein sequence ID" value="KAB2349520.1"/>
    <property type="molecule type" value="Genomic_DNA"/>
</dbReference>
<dbReference type="Gene3D" id="2.60.120.260">
    <property type="entry name" value="Galactose-binding domain-like"/>
    <property type="match status" value="1"/>
</dbReference>
<protein>
    <submittedName>
        <fullName evidence="3">GDSL family lipase</fullName>
    </submittedName>
</protein>
<dbReference type="OrthoDB" id="2060945at2"/>